<dbReference type="SUPFAM" id="SSF48498">
    <property type="entry name" value="Tetracyclin repressor-like, C-terminal domain"/>
    <property type="match status" value="1"/>
</dbReference>
<dbReference type="PANTHER" id="PTHR47506">
    <property type="entry name" value="TRANSCRIPTIONAL REGULATORY PROTEIN"/>
    <property type="match status" value="1"/>
</dbReference>
<comment type="caution">
    <text evidence="6">The sequence shown here is derived from an EMBL/GenBank/DDBJ whole genome shotgun (WGS) entry which is preliminary data.</text>
</comment>
<dbReference type="SUPFAM" id="SSF46689">
    <property type="entry name" value="Homeodomain-like"/>
    <property type="match status" value="1"/>
</dbReference>
<reference evidence="6 7" key="1">
    <citation type="submission" date="2016-12" db="EMBL/GenBank/DDBJ databases">
        <title>Thioflexothrix psekupsii D3 genome sequencing and assembly.</title>
        <authorList>
            <person name="Fomenkov A."/>
            <person name="Vincze T."/>
            <person name="Grabovich M."/>
            <person name="Anton B.P."/>
            <person name="Dubinina G."/>
            <person name="Orlova M."/>
            <person name="Belousova E."/>
            <person name="Roberts R.J."/>
        </authorList>
    </citation>
    <scope>NUCLEOTIDE SEQUENCE [LARGE SCALE GENOMIC DNA]</scope>
    <source>
        <strain evidence="6">D3</strain>
    </source>
</reference>
<dbReference type="Proteomes" id="UP000194798">
    <property type="component" value="Unassembled WGS sequence"/>
</dbReference>
<gene>
    <name evidence="6" type="ORF">TPSD3_13440</name>
</gene>
<organism evidence="6 7">
    <name type="scientific">Thioflexithrix psekupsensis</name>
    <dbReference type="NCBI Taxonomy" id="1570016"/>
    <lineage>
        <taxon>Bacteria</taxon>
        <taxon>Pseudomonadati</taxon>
        <taxon>Pseudomonadota</taxon>
        <taxon>Gammaproteobacteria</taxon>
        <taxon>Thiotrichales</taxon>
        <taxon>Thioflexithrix</taxon>
    </lineage>
</organism>
<keyword evidence="7" id="KW-1185">Reference proteome</keyword>
<evidence type="ECO:0000256" key="2">
    <source>
        <dbReference type="ARBA" id="ARBA00023125"/>
    </source>
</evidence>
<dbReference type="InterPro" id="IPR036271">
    <property type="entry name" value="Tet_transcr_reg_TetR-rel_C_sf"/>
</dbReference>
<dbReference type="Gene3D" id="1.10.357.10">
    <property type="entry name" value="Tetracycline Repressor, domain 2"/>
    <property type="match status" value="1"/>
</dbReference>
<feature type="DNA-binding region" description="H-T-H motif" evidence="4">
    <location>
        <begin position="28"/>
        <end position="47"/>
    </location>
</feature>
<accession>A0A251X411</accession>
<evidence type="ECO:0000313" key="6">
    <source>
        <dbReference type="EMBL" id="OUD12126.1"/>
    </source>
</evidence>
<dbReference type="PROSITE" id="PS50977">
    <property type="entry name" value="HTH_TETR_2"/>
    <property type="match status" value="1"/>
</dbReference>
<dbReference type="PRINTS" id="PR00455">
    <property type="entry name" value="HTHTETR"/>
</dbReference>
<dbReference type="InterPro" id="IPR009057">
    <property type="entry name" value="Homeodomain-like_sf"/>
</dbReference>
<name>A0A251X411_9GAMM</name>
<dbReference type="PANTHER" id="PTHR47506:SF3">
    <property type="entry name" value="HTH-TYPE TRANSCRIPTIONAL REGULATOR LMRA"/>
    <property type="match status" value="1"/>
</dbReference>
<evidence type="ECO:0000256" key="1">
    <source>
        <dbReference type="ARBA" id="ARBA00023015"/>
    </source>
</evidence>
<feature type="domain" description="HTH tetR-type" evidence="5">
    <location>
        <begin position="5"/>
        <end position="65"/>
    </location>
</feature>
<protein>
    <recommendedName>
        <fullName evidence="5">HTH tetR-type domain-containing protein</fullName>
    </recommendedName>
</protein>
<dbReference type="AlphaFoldDB" id="A0A251X411"/>
<proteinExistence type="predicted"/>
<keyword evidence="1" id="KW-0805">Transcription regulation</keyword>
<dbReference type="OrthoDB" id="4541465at2"/>
<evidence type="ECO:0000259" key="5">
    <source>
        <dbReference type="PROSITE" id="PS50977"/>
    </source>
</evidence>
<sequence length="187" mass="21227">MPRVSDKRERLLAAAKALIHQQGFYQTTLADIARESKVPLGNVYYYFKTKEDIASAVIQERTEDWLKHVWQWEQISNPRKRLVAFLEHVVAESQELIVHGCPVGSLCQELDKTPSPLAEKANHILKIQLEWVCEQFHLMGFSNEAVEEYGVQLMTGVQGGILMGNALNDAKVIAIQVSRLKAWLESL</sequence>
<dbReference type="EMBL" id="MSLT01000023">
    <property type="protein sequence ID" value="OUD12126.1"/>
    <property type="molecule type" value="Genomic_DNA"/>
</dbReference>
<dbReference type="GO" id="GO:0003677">
    <property type="term" value="F:DNA binding"/>
    <property type="evidence" value="ECO:0007669"/>
    <property type="project" value="UniProtKB-UniRule"/>
</dbReference>
<evidence type="ECO:0000256" key="4">
    <source>
        <dbReference type="PROSITE-ProRule" id="PRU00335"/>
    </source>
</evidence>
<dbReference type="Pfam" id="PF00440">
    <property type="entry name" value="TetR_N"/>
    <property type="match status" value="1"/>
</dbReference>
<keyword evidence="3" id="KW-0804">Transcription</keyword>
<dbReference type="RefSeq" id="WP_086489037.1">
    <property type="nucleotide sequence ID" value="NZ_MSLT01000023.1"/>
</dbReference>
<evidence type="ECO:0000256" key="3">
    <source>
        <dbReference type="ARBA" id="ARBA00023163"/>
    </source>
</evidence>
<evidence type="ECO:0000313" key="7">
    <source>
        <dbReference type="Proteomes" id="UP000194798"/>
    </source>
</evidence>
<keyword evidence="2 4" id="KW-0238">DNA-binding</keyword>
<dbReference type="InterPro" id="IPR001647">
    <property type="entry name" value="HTH_TetR"/>
</dbReference>